<sequence>MQAGLKDYICTNKETIGLKGEICWCNKNLCNGSETSAASGPAVALPLLLFAGILAVKNILTY</sequence>
<evidence type="ECO:0000256" key="1">
    <source>
        <dbReference type="SAM" id="Phobius"/>
    </source>
</evidence>
<comment type="caution">
    <text evidence="3">The sequence shown here is derived from an EMBL/GenBank/DDBJ whole genome shotgun (WGS) entry which is preliminary data.</text>
</comment>
<evidence type="ECO:0000313" key="3">
    <source>
        <dbReference type="EMBL" id="KAH3795218.1"/>
    </source>
</evidence>
<evidence type="ECO:0008006" key="5">
    <source>
        <dbReference type="Google" id="ProtNLM"/>
    </source>
</evidence>
<keyword evidence="1" id="KW-1133">Transmembrane helix</keyword>
<reference evidence="3" key="1">
    <citation type="journal article" date="2019" name="bioRxiv">
        <title>The Genome of the Zebra Mussel, Dreissena polymorpha: A Resource for Invasive Species Research.</title>
        <authorList>
            <person name="McCartney M.A."/>
            <person name="Auch B."/>
            <person name="Kono T."/>
            <person name="Mallez S."/>
            <person name="Zhang Y."/>
            <person name="Obille A."/>
            <person name="Becker A."/>
            <person name="Abrahante J.E."/>
            <person name="Garbe J."/>
            <person name="Badalamenti J.P."/>
            <person name="Herman A."/>
            <person name="Mangelson H."/>
            <person name="Liachko I."/>
            <person name="Sullivan S."/>
            <person name="Sone E.D."/>
            <person name="Koren S."/>
            <person name="Silverstein K.A.T."/>
            <person name="Beckman K.B."/>
            <person name="Gohl D.M."/>
        </authorList>
    </citation>
    <scope>NUCLEOTIDE SEQUENCE</scope>
    <source>
        <strain evidence="3">Duluth1</strain>
        <tissue evidence="3">Whole animal</tissue>
    </source>
</reference>
<organism evidence="3 4">
    <name type="scientific">Dreissena polymorpha</name>
    <name type="common">Zebra mussel</name>
    <name type="synonym">Mytilus polymorpha</name>
    <dbReference type="NCBI Taxonomy" id="45954"/>
    <lineage>
        <taxon>Eukaryota</taxon>
        <taxon>Metazoa</taxon>
        <taxon>Spiralia</taxon>
        <taxon>Lophotrochozoa</taxon>
        <taxon>Mollusca</taxon>
        <taxon>Bivalvia</taxon>
        <taxon>Autobranchia</taxon>
        <taxon>Heteroconchia</taxon>
        <taxon>Euheterodonta</taxon>
        <taxon>Imparidentia</taxon>
        <taxon>Neoheterodontei</taxon>
        <taxon>Myida</taxon>
        <taxon>Dreissenoidea</taxon>
        <taxon>Dreissenidae</taxon>
        <taxon>Dreissena</taxon>
    </lineage>
</organism>
<keyword evidence="4" id="KW-1185">Reference proteome</keyword>
<dbReference type="Proteomes" id="UP000828390">
    <property type="component" value="Unassembled WGS sequence"/>
</dbReference>
<proteinExistence type="predicted"/>
<dbReference type="EMBL" id="JAIWYP010000007">
    <property type="protein sequence ID" value="KAH3795212.1"/>
    <property type="molecule type" value="Genomic_DNA"/>
</dbReference>
<accession>A0A9D4FAK4</accession>
<evidence type="ECO:0000313" key="2">
    <source>
        <dbReference type="EMBL" id="KAH3795212.1"/>
    </source>
</evidence>
<evidence type="ECO:0000313" key="4">
    <source>
        <dbReference type="Proteomes" id="UP000828390"/>
    </source>
</evidence>
<protein>
    <recommendedName>
        <fullName evidence="5">Protein quiver</fullName>
    </recommendedName>
</protein>
<reference evidence="3" key="2">
    <citation type="submission" date="2020-11" db="EMBL/GenBank/DDBJ databases">
        <authorList>
            <person name="McCartney M.A."/>
            <person name="Auch B."/>
            <person name="Kono T."/>
            <person name="Mallez S."/>
            <person name="Becker A."/>
            <person name="Gohl D.M."/>
            <person name="Silverstein K.A.T."/>
            <person name="Koren S."/>
            <person name="Bechman K.B."/>
            <person name="Herman A."/>
            <person name="Abrahante J.E."/>
            <person name="Garbe J."/>
        </authorList>
    </citation>
    <scope>NUCLEOTIDE SEQUENCE</scope>
    <source>
        <strain evidence="3">Duluth1</strain>
        <tissue evidence="3">Whole animal</tissue>
    </source>
</reference>
<gene>
    <name evidence="2" type="ORF">DPMN_148760</name>
    <name evidence="3" type="ORF">DPMN_148766</name>
</gene>
<name>A0A9D4FAK4_DREPO</name>
<dbReference type="AlphaFoldDB" id="A0A9D4FAK4"/>
<feature type="transmembrane region" description="Helical" evidence="1">
    <location>
        <begin position="42"/>
        <end position="60"/>
    </location>
</feature>
<keyword evidence="1" id="KW-0472">Membrane</keyword>
<keyword evidence="1" id="KW-0812">Transmembrane</keyword>
<dbReference type="EMBL" id="JAIWYP010000007">
    <property type="protein sequence ID" value="KAH3795218.1"/>
    <property type="molecule type" value="Genomic_DNA"/>
</dbReference>